<dbReference type="Proteomes" id="UP000719766">
    <property type="component" value="Unassembled WGS sequence"/>
</dbReference>
<name>A0A9P7AEV5_9AGAM</name>
<evidence type="ECO:0000313" key="2">
    <source>
        <dbReference type="Proteomes" id="UP000719766"/>
    </source>
</evidence>
<proteinExistence type="predicted"/>
<feature type="non-terminal residue" evidence="1">
    <location>
        <position position="61"/>
    </location>
</feature>
<gene>
    <name evidence="1" type="ORF">HD556DRAFT_1246828</name>
</gene>
<protein>
    <submittedName>
        <fullName evidence="1">Uncharacterized protein</fullName>
    </submittedName>
</protein>
<evidence type="ECO:0000313" key="1">
    <source>
        <dbReference type="EMBL" id="KAG1787406.1"/>
    </source>
</evidence>
<dbReference type="OrthoDB" id="3265433at2759"/>
<dbReference type="AlphaFoldDB" id="A0A9P7AEV5"/>
<dbReference type="RefSeq" id="XP_041154756.1">
    <property type="nucleotide sequence ID" value="XM_041298642.1"/>
</dbReference>
<organism evidence="1 2">
    <name type="scientific">Suillus plorans</name>
    <dbReference type="NCBI Taxonomy" id="116603"/>
    <lineage>
        <taxon>Eukaryota</taxon>
        <taxon>Fungi</taxon>
        <taxon>Dikarya</taxon>
        <taxon>Basidiomycota</taxon>
        <taxon>Agaricomycotina</taxon>
        <taxon>Agaricomycetes</taxon>
        <taxon>Agaricomycetidae</taxon>
        <taxon>Boletales</taxon>
        <taxon>Suillineae</taxon>
        <taxon>Suillaceae</taxon>
        <taxon>Suillus</taxon>
    </lineage>
</organism>
<keyword evidence="2" id="KW-1185">Reference proteome</keyword>
<dbReference type="GeneID" id="64592406"/>
<accession>A0A9P7AEV5</accession>
<sequence length="61" mass="7205">KYRPLLKEHLKVTTAIADPNARGQRNDTLAWFWSLDVQGDSTSSDWMNEFYRVHWLRAKAL</sequence>
<reference evidence="1" key="1">
    <citation type="journal article" date="2020" name="New Phytol.">
        <title>Comparative genomics reveals dynamic genome evolution in host specialist ectomycorrhizal fungi.</title>
        <authorList>
            <person name="Lofgren L.A."/>
            <person name="Nguyen N.H."/>
            <person name="Vilgalys R."/>
            <person name="Ruytinx J."/>
            <person name="Liao H.L."/>
            <person name="Branco S."/>
            <person name="Kuo A."/>
            <person name="LaButti K."/>
            <person name="Lipzen A."/>
            <person name="Andreopoulos W."/>
            <person name="Pangilinan J."/>
            <person name="Riley R."/>
            <person name="Hundley H."/>
            <person name="Na H."/>
            <person name="Barry K."/>
            <person name="Grigoriev I.V."/>
            <person name="Stajich J.E."/>
            <person name="Kennedy P.G."/>
        </authorList>
    </citation>
    <scope>NUCLEOTIDE SEQUENCE</scope>
    <source>
        <strain evidence="1">S12</strain>
    </source>
</reference>
<dbReference type="EMBL" id="JABBWE010000079">
    <property type="protein sequence ID" value="KAG1787406.1"/>
    <property type="molecule type" value="Genomic_DNA"/>
</dbReference>
<comment type="caution">
    <text evidence="1">The sequence shown here is derived from an EMBL/GenBank/DDBJ whole genome shotgun (WGS) entry which is preliminary data.</text>
</comment>